<evidence type="ECO:0000259" key="2">
    <source>
        <dbReference type="Pfam" id="PF01850"/>
    </source>
</evidence>
<keyword evidence="4" id="KW-1185">Reference proteome</keyword>
<dbReference type="Gene3D" id="3.40.50.1010">
    <property type="entry name" value="5'-nuclease"/>
    <property type="match status" value="1"/>
</dbReference>
<evidence type="ECO:0000256" key="1">
    <source>
        <dbReference type="ARBA" id="ARBA00022842"/>
    </source>
</evidence>
<dbReference type="PANTHER" id="PTHR35901">
    <property type="entry name" value="RIBONUCLEASE VAPC3"/>
    <property type="match status" value="1"/>
</dbReference>
<dbReference type="Proteomes" id="UP000295129">
    <property type="component" value="Unassembled WGS sequence"/>
</dbReference>
<sequence>MLTATTTLASLIVAENPARYAVEPPLVVDCSVLAAVLFDEPERPLAAEQLAGRSLHAPWLLDVEIASVAAKKAAAGATDSAWLGLQDYDCVELVRHAVEPLALLELAQRYRLTVYDAAYLSLADRLGAPLATFDQKLGRAALAHFQGRGLA</sequence>
<dbReference type="PANTHER" id="PTHR35901:SF1">
    <property type="entry name" value="EXONUCLEASE VAPC9"/>
    <property type="match status" value="1"/>
</dbReference>
<gene>
    <name evidence="3" type="ORF">C7389_11444</name>
</gene>
<dbReference type="CDD" id="cd09873">
    <property type="entry name" value="PIN_Pae0151-like"/>
    <property type="match status" value="1"/>
</dbReference>
<dbReference type="InterPro" id="IPR002716">
    <property type="entry name" value="PIN_dom"/>
</dbReference>
<comment type="caution">
    <text evidence="3">The sequence shown here is derived from an EMBL/GenBank/DDBJ whole genome shotgun (WGS) entry which is preliminary data.</text>
</comment>
<dbReference type="InterPro" id="IPR029060">
    <property type="entry name" value="PIN-like_dom_sf"/>
</dbReference>
<dbReference type="SUPFAM" id="SSF88723">
    <property type="entry name" value="PIN domain-like"/>
    <property type="match status" value="1"/>
</dbReference>
<dbReference type="EMBL" id="SNVV01000014">
    <property type="protein sequence ID" value="TDN48657.1"/>
    <property type="molecule type" value="Genomic_DNA"/>
</dbReference>
<organism evidence="3 4">
    <name type="scientific">Azoarcus indigens</name>
    <dbReference type="NCBI Taxonomy" id="29545"/>
    <lineage>
        <taxon>Bacteria</taxon>
        <taxon>Pseudomonadati</taxon>
        <taxon>Pseudomonadota</taxon>
        <taxon>Betaproteobacteria</taxon>
        <taxon>Rhodocyclales</taxon>
        <taxon>Zoogloeaceae</taxon>
        <taxon>Azoarcus</taxon>
    </lineage>
</organism>
<proteinExistence type="predicted"/>
<feature type="domain" description="PIN" evidence="2">
    <location>
        <begin position="27"/>
        <end position="141"/>
    </location>
</feature>
<evidence type="ECO:0000313" key="3">
    <source>
        <dbReference type="EMBL" id="TDN48657.1"/>
    </source>
</evidence>
<name>A0A4R6DU55_9RHOO</name>
<evidence type="ECO:0000313" key="4">
    <source>
        <dbReference type="Proteomes" id="UP000295129"/>
    </source>
</evidence>
<dbReference type="Pfam" id="PF01850">
    <property type="entry name" value="PIN"/>
    <property type="match status" value="1"/>
</dbReference>
<protein>
    <submittedName>
        <fullName evidence="3">Putative nucleic acid-binding protein</fullName>
    </submittedName>
</protein>
<keyword evidence="1" id="KW-0460">Magnesium</keyword>
<dbReference type="InterPro" id="IPR044153">
    <property type="entry name" value="PIN_Pae0151-like"/>
</dbReference>
<accession>A0A4R6DU55</accession>
<dbReference type="RefSeq" id="WP_133593240.1">
    <property type="nucleotide sequence ID" value="NZ_SNVV01000014.1"/>
</dbReference>
<reference evidence="3 4" key="1">
    <citation type="submission" date="2019-03" db="EMBL/GenBank/DDBJ databases">
        <title>Genomic Encyclopedia of Type Strains, Phase IV (KMG-IV): sequencing the most valuable type-strain genomes for metagenomic binning, comparative biology and taxonomic classification.</title>
        <authorList>
            <person name="Goeker M."/>
        </authorList>
    </citation>
    <scope>NUCLEOTIDE SEQUENCE [LARGE SCALE GENOMIC DNA]</scope>
    <source>
        <strain evidence="3 4">DSM 12121</strain>
    </source>
</reference>
<dbReference type="InterPro" id="IPR051619">
    <property type="entry name" value="TypeII_TA_RNase_PINc/VapC"/>
</dbReference>
<dbReference type="OrthoDB" id="328160at2"/>
<dbReference type="AlphaFoldDB" id="A0A4R6DU55"/>